<proteinExistence type="predicted"/>
<evidence type="ECO:0000313" key="8">
    <source>
        <dbReference type="Proteomes" id="UP000239549"/>
    </source>
</evidence>
<dbReference type="NCBIfam" id="TIGR01859">
    <property type="entry name" value="fruc_bis_ald"/>
    <property type="match status" value="1"/>
</dbReference>
<gene>
    <name evidence="7" type="ORF">DCCM_4794</name>
</gene>
<keyword evidence="3" id="KW-0456">Lyase</keyword>
<feature type="binding site" evidence="5">
    <location>
        <begin position="248"/>
        <end position="251"/>
    </location>
    <ligand>
        <name>dihydroxyacetone phosphate</name>
        <dbReference type="ChEBI" id="CHEBI:57642"/>
    </ligand>
</feature>
<accession>A0A2L2XHI3</accession>
<dbReference type="PIRSF" id="PIRSF001359">
    <property type="entry name" value="F_bP_aldolase_II"/>
    <property type="match status" value="1"/>
</dbReference>
<organism evidence="7 8">
    <name type="scientific">Desulfocucumis palustris</name>
    <dbReference type="NCBI Taxonomy" id="1898651"/>
    <lineage>
        <taxon>Bacteria</taxon>
        <taxon>Bacillati</taxon>
        <taxon>Bacillota</taxon>
        <taxon>Clostridia</taxon>
        <taxon>Eubacteriales</taxon>
        <taxon>Desulfocucumaceae</taxon>
        <taxon>Desulfocucumis</taxon>
    </lineage>
</organism>
<evidence type="ECO:0000256" key="1">
    <source>
        <dbReference type="ARBA" id="ARBA00022723"/>
    </source>
</evidence>
<evidence type="ECO:0000256" key="2">
    <source>
        <dbReference type="ARBA" id="ARBA00022833"/>
    </source>
</evidence>
<comment type="cofactor">
    <cofactor evidence="6">
        <name>Zn(2+)</name>
        <dbReference type="ChEBI" id="CHEBI:29105"/>
    </cofactor>
    <text evidence="6">Binds 2 Zn(2+) ions per subunit. One is catalytic and the other provides a structural contribution.</text>
</comment>
<dbReference type="Gene3D" id="3.20.20.70">
    <property type="entry name" value="Aldolase class I"/>
    <property type="match status" value="1"/>
</dbReference>
<comment type="caution">
    <text evidence="7">The sequence shown here is derived from an EMBL/GenBank/DDBJ whole genome shotgun (WGS) entry which is preliminary data.</text>
</comment>
<dbReference type="GO" id="GO:0030388">
    <property type="term" value="P:fructose 1,6-bisphosphate metabolic process"/>
    <property type="evidence" value="ECO:0007669"/>
    <property type="project" value="InterPro"/>
</dbReference>
<dbReference type="GO" id="GO:0004332">
    <property type="term" value="F:fructose-bisphosphate aldolase activity"/>
    <property type="evidence" value="ECO:0007669"/>
    <property type="project" value="InterPro"/>
</dbReference>
<feature type="binding site" evidence="5">
    <location>
        <begin position="227"/>
        <end position="229"/>
    </location>
    <ligand>
        <name>dihydroxyacetone phosphate</name>
        <dbReference type="ChEBI" id="CHEBI:57642"/>
    </ligand>
</feature>
<evidence type="ECO:0000256" key="3">
    <source>
        <dbReference type="ARBA" id="ARBA00023239"/>
    </source>
</evidence>
<dbReference type="PROSITE" id="PS00806">
    <property type="entry name" value="ALDOLASE_CLASS_II_2"/>
    <property type="match status" value="1"/>
</dbReference>
<dbReference type="GO" id="GO:0006096">
    <property type="term" value="P:glycolytic process"/>
    <property type="evidence" value="ECO:0007669"/>
    <property type="project" value="InterPro"/>
</dbReference>
<dbReference type="Pfam" id="PF01116">
    <property type="entry name" value="F_bP_aldolase"/>
    <property type="match status" value="1"/>
</dbReference>
<evidence type="ECO:0000256" key="5">
    <source>
        <dbReference type="PIRSR" id="PIRSR001359-2"/>
    </source>
</evidence>
<feature type="binding site" evidence="6">
    <location>
        <position position="122"/>
    </location>
    <ligand>
        <name>Zn(2+)</name>
        <dbReference type="ChEBI" id="CHEBI:29105"/>
        <label>2</label>
    </ligand>
</feature>
<feature type="binding site" evidence="6">
    <location>
        <position position="198"/>
    </location>
    <ligand>
        <name>Zn(2+)</name>
        <dbReference type="ChEBI" id="CHEBI:29105"/>
        <label>1</label>
        <note>catalytic</note>
    </ligand>
</feature>
<dbReference type="NCBIfam" id="NF009497">
    <property type="entry name" value="PRK12857.1"/>
    <property type="match status" value="1"/>
</dbReference>
<dbReference type="SUPFAM" id="SSF51569">
    <property type="entry name" value="Aldolase"/>
    <property type="match status" value="1"/>
</dbReference>
<feature type="binding site" evidence="6">
    <location>
        <position position="101"/>
    </location>
    <ligand>
        <name>Zn(2+)</name>
        <dbReference type="ChEBI" id="CHEBI:29105"/>
        <label>1</label>
        <note>catalytic</note>
    </ligand>
</feature>
<dbReference type="Proteomes" id="UP000239549">
    <property type="component" value="Unassembled WGS sequence"/>
</dbReference>
<feature type="binding site" evidence="6">
    <location>
        <position position="226"/>
    </location>
    <ligand>
        <name>Zn(2+)</name>
        <dbReference type="ChEBI" id="CHEBI:29105"/>
        <label>1</label>
        <note>catalytic</note>
    </ligand>
</feature>
<evidence type="ECO:0000256" key="4">
    <source>
        <dbReference type="PIRSR" id="PIRSR001359-1"/>
    </source>
</evidence>
<sequence length="302" mass="32363">MRGRPGLLFFSGLPGNLQMTFVPVDFLLKEAMKGNYAVGAFNCNNMEIVQAIVRAAEEENAPVIMQASQGAIKYAGIGFITAMAREAAANAKVPVALHLDHGTSFDQVMQCLRNGFSGVMIDGSKHPLEENIALTRQVIAAARPIGVSVEAELGKIGGTEDDITVSEREAMFTDPAEAKYFVEQTGVDSLAVAIGTAHGQYKGEPKLDFERLKKIVSMVDIPIVLHGSSGVPGEAVQEAIALGVRKVNIDTNIREAFVAACRKVLDTDSREIDPRKVLGPAREAAVEVIREKIRIFGSSGKA</sequence>
<dbReference type="InterPro" id="IPR000771">
    <property type="entry name" value="FBA_II"/>
</dbReference>
<dbReference type="CDD" id="cd00947">
    <property type="entry name" value="TBP_aldolase_IIB"/>
    <property type="match status" value="1"/>
</dbReference>
<feature type="active site" description="Proton donor" evidence="4">
    <location>
        <position position="100"/>
    </location>
</feature>
<dbReference type="NCBIfam" id="TIGR00167">
    <property type="entry name" value="cbbA"/>
    <property type="match status" value="1"/>
</dbReference>
<dbReference type="GO" id="GO:0008270">
    <property type="term" value="F:zinc ion binding"/>
    <property type="evidence" value="ECO:0007669"/>
    <property type="project" value="InterPro"/>
</dbReference>
<feature type="binding site" evidence="5">
    <location>
        <position position="199"/>
    </location>
    <ligand>
        <name>dihydroxyacetone phosphate</name>
        <dbReference type="ChEBI" id="CHEBI:57642"/>
    </ligand>
</feature>
<feature type="binding site" evidence="6">
    <location>
        <position position="152"/>
    </location>
    <ligand>
        <name>Zn(2+)</name>
        <dbReference type="ChEBI" id="CHEBI:29105"/>
        <label>2</label>
    </ligand>
</feature>
<evidence type="ECO:0000313" key="7">
    <source>
        <dbReference type="EMBL" id="GBF35665.1"/>
    </source>
</evidence>
<evidence type="ECO:0000256" key="6">
    <source>
        <dbReference type="PIRSR" id="PIRSR001359-3"/>
    </source>
</evidence>
<dbReference type="PANTHER" id="PTHR30304:SF0">
    <property type="entry name" value="D-TAGATOSE-1,6-BISPHOSPHATE ALDOLASE SUBUNIT GATY-RELATED"/>
    <property type="match status" value="1"/>
</dbReference>
<protein>
    <submittedName>
        <fullName evidence="7">Fructose-bisphosphate aldolase class II</fullName>
    </submittedName>
</protein>
<keyword evidence="1 6" id="KW-0479">Metal-binding</keyword>
<dbReference type="InterPro" id="IPR050246">
    <property type="entry name" value="Class_II_FBP_aldolase"/>
</dbReference>
<name>A0A2L2XHI3_9FIRM</name>
<dbReference type="InterPro" id="IPR013785">
    <property type="entry name" value="Aldolase_TIM"/>
</dbReference>
<keyword evidence="8" id="KW-1185">Reference proteome</keyword>
<reference evidence="8" key="1">
    <citation type="submission" date="2018-02" db="EMBL/GenBank/DDBJ databases">
        <title>Genome sequence of Desulfocucumis palustris strain NAW-5.</title>
        <authorList>
            <person name="Watanabe M."/>
            <person name="Kojima H."/>
            <person name="Fukui M."/>
        </authorList>
    </citation>
    <scope>NUCLEOTIDE SEQUENCE [LARGE SCALE GENOMIC DNA]</scope>
    <source>
        <strain evidence="8">NAW-5</strain>
    </source>
</reference>
<dbReference type="InterPro" id="IPR011289">
    <property type="entry name" value="Fruc_bis_ald_class-2"/>
</dbReference>
<dbReference type="PANTHER" id="PTHR30304">
    <property type="entry name" value="D-TAGATOSE-1,6-BISPHOSPHATE ALDOLASE"/>
    <property type="match status" value="1"/>
</dbReference>
<dbReference type="AlphaFoldDB" id="A0A2L2XHI3"/>
<dbReference type="EMBL" id="BFAV01000179">
    <property type="protein sequence ID" value="GBF35665.1"/>
    <property type="molecule type" value="Genomic_DNA"/>
</dbReference>
<keyword evidence="2 6" id="KW-0862">Zinc</keyword>